<dbReference type="Pfam" id="PF00691">
    <property type="entry name" value="OmpA"/>
    <property type="match status" value="1"/>
</dbReference>
<dbReference type="PROSITE" id="PS51123">
    <property type="entry name" value="OMPA_2"/>
    <property type="match status" value="1"/>
</dbReference>
<evidence type="ECO:0000313" key="7">
    <source>
        <dbReference type="EMBL" id="KFI19273.1"/>
    </source>
</evidence>
<proteinExistence type="predicted"/>
<dbReference type="EMBL" id="JPGN01000060">
    <property type="protein sequence ID" value="KFI19273.1"/>
    <property type="molecule type" value="Genomic_DNA"/>
</dbReference>
<keyword evidence="3" id="KW-0998">Cell outer membrane</keyword>
<dbReference type="OrthoDB" id="9805832at2"/>
<dbReference type="HOGENOM" id="CLU_586398_0_0_6"/>
<dbReference type="InterPro" id="IPR050330">
    <property type="entry name" value="Bact_OuterMem_StrucFunc"/>
</dbReference>
<dbReference type="PRINTS" id="PR01021">
    <property type="entry name" value="OMPADOMAIN"/>
</dbReference>
<dbReference type="GO" id="GO:0009279">
    <property type="term" value="C:cell outer membrane"/>
    <property type="evidence" value="ECO:0007669"/>
    <property type="project" value="UniProtKB-SubCell"/>
</dbReference>
<evidence type="ECO:0000256" key="5">
    <source>
        <dbReference type="SAM" id="MobiDB-lite"/>
    </source>
</evidence>
<comment type="caution">
    <text evidence="7">The sequence shown here is derived from an EMBL/GenBank/DDBJ whole genome shotgun (WGS) entry which is preliminary data.</text>
</comment>
<gene>
    <name evidence="7" type="ORF">IB75_10005</name>
</gene>
<dbReference type="AlphaFoldDB" id="A0A0E2Z0X5"/>
<organism evidence="7 8">
    <name type="scientific">Nitrosococcus oceani C-27</name>
    <dbReference type="NCBI Taxonomy" id="314279"/>
    <lineage>
        <taxon>Bacteria</taxon>
        <taxon>Pseudomonadati</taxon>
        <taxon>Pseudomonadota</taxon>
        <taxon>Gammaproteobacteria</taxon>
        <taxon>Chromatiales</taxon>
        <taxon>Chromatiaceae</taxon>
        <taxon>Nitrosococcus</taxon>
    </lineage>
</organism>
<dbReference type="InterPro" id="IPR006665">
    <property type="entry name" value="OmpA-like"/>
</dbReference>
<dbReference type="InterPro" id="IPR006664">
    <property type="entry name" value="OMP_bac"/>
</dbReference>
<evidence type="ECO:0000256" key="4">
    <source>
        <dbReference type="PROSITE-ProRule" id="PRU00473"/>
    </source>
</evidence>
<evidence type="ECO:0000259" key="6">
    <source>
        <dbReference type="PROSITE" id="PS51123"/>
    </source>
</evidence>
<dbReference type="Pfam" id="PF13699">
    <property type="entry name" value="eCIS_core"/>
    <property type="match status" value="1"/>
</dbReference>
<keyword evidence="7" id="KW-0969">Cilium</keyword>
<evidence type="ECO:0000256" key="3">
    <source>
        <dbReference type="ARBA" id="ARBA00023237"/>
    </source>
</evidence>
<evidence type="ECO:0000256" key="2">
    <source>
        <dbReference type="ARBA" id="ARBA00023136"/>
    </source>
</evidence>
<keyword evidence="2 4" id="KW-0472">Membrane</keyword>
<keyword evidence="7" id="KW-0282">Flagellum</keyword>
<dbReference type="PANTHER" id="PTHR30329:SF21">
    <property type="entry name" value="LIPOPROTEIN YIAD-RELATED"/>
    <property type="match status" value="1"/>
</dbReference>
<accession>A0A0E2Z0X5</accession>
<evidence type="ECO:0000256" key="1">
    <source>
        <dbReference type="ARBA" id="ARBA00004442"/>
    </source>
</evidence>
<evidence type="ECO:0000313" key="8">
    <source>
        <dbReference type="Proteomes" id="UP000028839"/>
    </source>
</evidence>
<reference evidence="7 8" key="1">
    <citation type="submission" date="2014-07" db="EMBL/GenBank/DDBJ databases">
        <title>Comparative analysis of Nitrosococcus oceani genome inventories of strains from Pacific and Atlantic gyres.</title>
        <authorList>
            <person name="Lim C.K."/>
            <person name="Wang L."/>
            <person name="Sayavedra-Soto L.A."/>
            <person name="Klotz M.G."/>
        </authorList>
    </citation>
    <scope>NUCLEOTIDE SEQUENCE [LARGE SCALE GENOMIC DNA]</scope>
    <source>
        <strain evidence="7 8">C-27</strain>
    </source>
</reference>
<comment type="subcellular location">
    <subcellularLocation>
        <location evidence="1">Cell outer membrane</location>
    </subcellularLocation>
</comment>
<protein>
    <submittedName>
        <fullName evidence="7">Flagellar motor protein MotB</fullName>
    </submittedName>
</protein>
<dbReference type="CDD" id="cd07185">
    <property type="entry name" value="OmpA_C-like"/>
    <property type="match status" value="1"/>
</dbReference>
<feature type="domain" description="OmpA-like" evidence="6">
    <location>
        <begin position="333"/>
        <end position="449"/>
    </location>
</feature>
<feature type="region of interest" description="Disordered" evidence="5">
    <location>
        <begin position="1"/>
        <end position="38"/>
    </location>
</feature>
<dbReference type="Proteomes" id="UP000028839">
    <property type="component" value="Unassembled WGS sequence"/>
</dbReference>
<name>A0A0E2Z0X5_9GAMM</name>
<dbReference type="Gene3D" id="3.30.1330.60">
    <property type="entry name" value="OmpA-like domain"/>
    <property type="match status" value="1"/>
</dbReference>
<keyword evidence="7" id="KW-0966">Cell projection</keyword>
<dbReference type="PANTHER" id="PTHR30329">
    <property type="entry name" value="STATOR ELEMENT OF FLAGELLAR MOTOR COMPLEX"/>
    <property type="match status" value="1"/>
</dbReference>
<dbReference type="InterPro" id="IPR025295">
    <property type="entry name" value="eCIS_core_dom"/>
</dbReference>
<dbReference type="SUPFAM" id="SSF103088">
    <property type="entry name" value="OmpA-like"/>
    <property type="match status" value="1"/>
</dbReference>
<sequence>MRDPQRSWKPRDKEEGKAARPREKASASRRSDLPHHEDSRWLTQLPKMLWRAGNRAINKLLGWKTTGKLLEAKTQAEMEQSFGADFSRVCLHDDPAAHAAADSLNAKAFTQGDDIYLGAGATSSDSLAGKELIAHELAHIIQQRGAGARTTSQISQPGDPFEQAAHKAAHQALQGQHAERSTLGVPPVIQRQEREEGFLEGQLRNLLNRALREGVAYDSEKGWKVGGVAVRDIQRGAEVFSRIAQGDIQGAIEMIRPHDPQERERLREQVRQLQRELERWRPIEERQREHERIISEVARRSAEQLGLGSRRQTVPRFKLPEPRLDLRSARIQLGTTFHWILDRFRLESAALEPHHRRQLNDLANQVKSNPYAEIEIVGYADTTGPLAFNQRLSEQRANAVCDYLLSRGVEGSKIKSASGRGEGEPLVPERAEADRARNRRVEIFFRTGITQRSESRFGLPPLRLRE</sequence>
<dbReference type="InterPro" id="IPR036737">
    <property type="entry name" value="OmpA-like_sf"/>
</dbReference>